<accession>A0AB34HMF1</accession>
<comment type="caution">
    <text evidence="2">The sequence shown here is derived from an EMBL/GenBank/DDBJ whole genome shotgun (WGS) entry which is preliminary data.</text>
</comment>
<keyword evidence="1" id="KW-0732">Signal</keyword>
<proteinExistence type="predicted"/>
<dbReference type="Proteomes" id="UP001159641">
    <property type="component" value="Unassembled WGS sequence"/>
</dbReference>
<feature type="signal peptide" evidence="1">
    <location>
        <begin position="1"/>
        <end position="23"/>
    </location>
</feature>
<evidence type="ECO:0000313" key="3">
    <source>
        <dbReference type="Proteomes" id="UP001159641"/>
    </source>
</evidence>
<reference evidence="2 3" key="1">
    <citation type="submission" date="2022-11" db="EMBL/GenBank/DDBJ databases">
        <title>Whole genome sequence of Eschrichtius robustus ER-17-0199.</title>
        <authorList>
            <person name="Bruniche-Olsen A."/>
            <person name="Black A.N."/>
            <person name="Fields C.J."/>
            <person name="Walden K."/>
            <person name="Dewoody J.A."/>
        </authorList>
    </citation>
    <scope>NUCLEOTIDE SEQUENCE [LARGE SCALE GENOMIC DNA]</scope>
    <source>
        <strain evidence="2">ER-17-0199</strain>
        <tissue evidence="2">Blubber</tissue>
    </source>
</reference>
<dbReference type="AlphaFoldDB" id="A0AB34HMF1"/>
<evidence type="ECO:0000313" key="2">
    <source>
        <dbReference type="EMBL" id="KAJ8791985.1"/>
    </source>
</evidence>
<sequence length="68" mass="7263">MGKNGRDLMSMSHVLMQGRLSLAVLVAMAVAPGMSGGGGNHMPLPVQPSRLDHCLLLPPDLRGRRMKT</sequence>
<feature type="chain" id="PRO_5044326609" evidence="1">
    <location>
        <begin position="24"/>
        <end position="68"/>
    </location>
</feature>
<gene>
    <name evidence="2" type="ORF">J1605_020250</name>
</gene>
<name>A0AB34HMF1_ESCRO</name>
<dbReference type="EMBL" id="JAIQCJ010001178">
    <property type="protein sequence ID" value="KAJ8791985.1"/>
    <property type="molecule type" value="Genomic_DNA"/>
</dbReference>
<protein>
    <submittedName>
        <fullName evidence="2">Uncharacterized protein</fullName>
    </submittedName>
</protein>
<organism evidence="2 3">
    <name type="scientific">Eschrichtius robustus</name>
    <name type="common">California gray whale</name>
    <name type="synonym">Eschrichtius gibbosus</name>
    <dbReference type="NCBI Taxonomy" id="9764"/>
    <lineage>
        <taxon>Eukaryota</taxon>
        <taxon>Metazoa</taxon>
        <taxon>Chordata</taxon>
        <taxon>Craniata</taxon>
        <taxon>Vertebrata</taxon>
        <taxon>Euteleostomi</taxon>
        <taxon>Mammalia</taxon>
        <taxon>Eutheria</taxon>
        <taxon>Laurasiatheria</taxon>
        <taxon>Artiodactyla</taxon>
        <taxon>Whippomorpha</taxon>
        <taxon>Cetacea</taxon>
        <taxon>Mysticeti</taxon>
        <taxon>Eschrichtiidae</taxon>
        <taxon>Eschrichtius</taxon>
    </lineage>
</organism>
<evidence type="ECO:0000256" key="1">
    <source>
        <dbReference type="SAM" id="SignalP"/>
    </source>
</evidence>
<keyword evidence="3" id="KW-1185">Reference proteome</keyword>